<dbReference type="PANTHER" id="PTHR42693:SF53">
    <property type="entry name" value="ENDO-4-O-SULFATASE"/>
    <property type="match status" value="1"/>
</dbReference>
<evidence type="ECO:0000256" key="3">
    <source>
        <dbReference type="ARBA" id="ARBA00022801"/>
    </source>
</evidence>
<evidence type="ECO:0000256" key="1">
    <source>
        <dbReference type="ARBA" id="ARBA00008779"/>
    </source>
</evidence>
<accession>A0A952FR25</accession>
<sequence>MPISDLFANGSKPNILILITDQERALSEWPESYRATLAGKLKAMQALAANGLSFEHAYTGACMCAPSRATFLTSQYPIVTGCTTTGQSTLPLPDARPNLATVLGQAGYSSYWIGKWHLLGQDEQGATDGSLAQWGFQPYGVGGTDITWDPPDAGLNLSTTTLGGGTKGPTTQNQNDQRYVGNAQAFLANPPDDPWCLVVSLVNPHDVHLAYLAKAHSYYDTADYTSLGVPLPEDMHESPLAMPRGQSYASWDAMRTSDARPQELANFYAYLMQYVDGQIGTILGAMSQDQLQDTLIIRFADHGEMALSHGLVEKFVNAYGQCTHVPLVFSNPVAWPAPQTTEALASTVDLAPTLASLLGVAGDFTGRFVGRDLSSVLNDPAAPGADHVHFTYDDINDQTNPSVIRTIRTKDWVYSVYLQSVTDAGSGYADADWEMYDLTADPAERCNIAGQGLAQQTVLDNALQSLMTASGTAPAWYPAHWPPQATSASRGGPPGAKAAGPVAIGRVPGVSAARALDLTYVGVPDAETLLARTATPEGRQALAGLVPAAGPELDDWIAAARSLVPG</sequence>
<feature type="domain" description="Sulfatase N-terminal" evidence="5">
    <location>
        <begin position="13"/>
        <end position="360"/>
    </location>
</feature>
<dbReference type="InterPro" id="IPR017850">
    <property type="entry name" value="Alkaline_phosphatase_core_sf"/>
</dbReference>
<dbReference type="AlphaFoldDB" id="A0A952FR25"/>
<name>A0A952FR25_9PROT</name>
<dbReference type="SUPFAM" id="SSF53649">
    <property type="entry name" value="Alkaline phosphatase-like"/>
    <property type="match status" value="1"/>
</dbReference>
<dbReference type="CDD" id="cd16035">
    <property type="entry name" value="sulfatase_like"/>
    <property type="match status" value="1"/>
</dbReference>
<keyword evidence="4" id="KW-0106">Calcium</keyword>
<dbReference type="GO" id="GO:0004065">
    <property type="term" value="F:arylsulfatase activity"/>
    <property type="evidence" value="ECO:0007669"/>
    <property type="project" value="TreeGrafter"/>
</dbReference>
<dbReference type="PANTHER" id="PTHR42693">
    <property type="entry name" value="ARYLSULFATASE FAMILY MEMBER"/>
    <property type="match status" value="1"/>
</dbReference>
<evidence type="ECO:0000313" key="7">
    <source>
        <dbReference type="Proteomes" id="UP000700706"/>
    </source>
</evidence>
<evidence type="ECO:0000256" key="4">
    <source>
        <dbReference type="ARBA" id="ARBA00022837"/>
    </source>
</evidence>
<keyword evidence="3 6" id="KW-0378">Hydrolase</keyword>
<dbReference type="GO" id="GO:0046872">
    <property type="term" value="F:metal ion binding"/>
    <property type="evidence" value="ECO:0007669"/>
    <property type="project" value="UniProtKB-KW"/>
</dbReference>
<evidence type="ECO:0000313" key="6">
    <source>
        <dbReference type="EMBL" id="MBW8727735.1"/>
    </source>
</evidence>
<dbReference type="Pfam" id="PF00884">
    <property type="entry name" value="Sulfatase"/>
    <property type="match status" value="1"/>
</dbReference>
<protein>
    <submittedName>
        <fullName evidence="6">Sulfatase-like hydrolase/transferase</fullName>
    </submittedName>
</protein>
<gene>
    <name evidence="6" type="ORF">JF625_21625</name>
</gene>
<dbReference type="Gene3D" id="3.40.720.10">
    <property type="entry name" value="Alkaline Phosphatase, subunit A"/>
    <property type="match status" value="1"/>
</dbReference>
<evidence type="ECO:0000259" key="5">
    <source>
        <dbReference type="Pfam" id="PF00884"/>
    </source>
</evidence>
<keyword evidence="2" id="KW-0479">Metal-binding</keyword>
<dbReference type="InterPro" id="IPR024607">
    <property type="entry name" value="Sulfatase_CS"/>
</dbReference>
<dbReference type="InterPro" id="IPR000917">
    <property type="entry name" value="Sulfatase_N"/>
</dbReference>
<dbReference type="EMBL" id="JAEKLZ010000301">
    <property type="protein sequence ID" value="MBW8727735.1"/>
    <property type="molecule type" value="Genomic_DNA"/>
</dbReference>
<reference evidence="6" key="1">
    <citation type="submission" date="2020-06" db="EMBL/GenBank/DDBJ databases">
        <title>Stable isotope informed genome-resolved metagenomics uncovers potential trophic interactions in rhizosphere soil.</title>
        <authorList>
            <person name="Starr E.P."/>
            <person name="Shi S."/>
            <person name="Blazewicz S.J."/>
            <person name="Koch B.J."/>
            <person name="Probst A.J."/>
            <person name="Hungate B.A."/>
            <person name="Pett-Ridge J."/>
            <person name="Firestone M.K."/>
            <person name="Banfield J.F."/>
        </authorList>
    </citation>
    <scope>NUCLEOTIDE SEQUENCE</scope>
    <source>
        <strain evidence="6">YM_69_17</strain>
    </source>
</reference>
<organism evidence="6 7">
    <name type="scientific">Inquilinus limosus</name>
    <dbReference type="NCBI Taxonomy" id="171674"/>
    <lineage>
        <taxon>Bacteria</taxon>
        <taxon>Pseudomonadati</taxon>
        <taxon>Pseudomonadota</taxon>
        <taxon>Alphaproteobacteria</taxon>
        <taxon>Rhodospirillales</taxon>
        <taxon>Rhodospirillaceae</taxon>
        <taxon>Inquilinus</taxon>
    </lineage>
</organism>
<comment type="similarity">
    <text evidence="1">Belongs to the sulfatase family.</text>
</comment>
<proteinExistence type="inferred from homology"/>
<comment type="caution">
    <text evidence="6">The sequence shown here is derived from an EMBL/GenBank/DDBJ whole genome shotgun (WGS) entry which is preliminary data.</text>
</comment>
<dbReference type="Proteomes" id="UP000700706">
    <property type="component" value="Unassembled WGS sequence"/>
</dbReference>
<evidence type="ECO:0000256" key="2">
    <source>
        <dbReference type="ARBA" id="ARBA00022723"/>
    </source>
</evidence>
<dbReference type="InterPro" id="IPR050738">
    <property type="entry name" value="Sulfatase"/>
</dbReference>
<dbReference type="PROSITE" id="PS00149">
    <property type="entry name" value="SULFATASE_2"/>
    <property type="match status" value="1"/>
</dbReference>